<feature type="transmembrane region" description="Helical" evidence="5">
    <location>
        <begin position="214"/>
        <end position="237"/>
    </location>
</feature>
<reference evidence="7 8" key="1">
    <citation type="submission" date="2019-11" db="EMBL/GenBank/DDBJ databases">
        <authorList>
            <person name="Khan S.A."/>
            <person name="Jeon C.O."/>
            <person name="Chun B.H."/>
        </authorList>
    </citation>
    <scope>NUCLEOTIDE SEQUENCE [LARGE SCALE GENOMIC DNA]</scope>
    <source>
        <strain evidence="7 8">IMCC 1097</strain>
    </source>
</reference>
<dbReference type="KEGG" id="llp:GH975_11475"/>
<sequence length="554" mass="57623">MMWWSSYTRDKARDDGLAAVIVTVMLIPQSLAYALLAGLPPQIGLYASIFPLIGYALLGSSMTLAVGPVAVVSLMTAAAVGQVAQVGTPEYIGAAVLLALMSGLFLLALGLVRAGFIANLLSHPVISGFISASAVLIAISQLKHLFGIEASGHSLLELGADLIANLGNTNATSLLIGLGCVAFLFWSRSKLAALLVGWGVGEGNAALVTKMAPMLAVIATTLAAWAFNLGIKVVGVVPAGLPLPSIPDIDLGLARDLIGPAILISLVGFVESVSVGHTLAAKRREKINPTRELMGLGLANMASGVGGGFPVTGGFSRSVVNFDAGARTPMAGVITALLIALTALFLTPLFTFLPKAVLGATVIVAVLSLVDIGAMVHVFKYSRADFVALALTVIAVLTVGVEAGILVGIGCSILVLLAKVSKPHIAEVGQIEGTEHYRNVSRHPVICGAETAAIRFDERLHFLNAHRLEETVADLLSRPGLKHLILNCSAINDVDASGLDVLEAINARLKDADISFNLSEVKGPVMDKLTKSHLIEELHGRVFLSHHDASSSLA</sequence>
<organism evidence="7 8">
    <name type="scientific">Litorivicinus lipolyticus</name>
    <dbReference type="NCBI Taxonomy" id="418701"/>
    <lineage>
        <taxon>Bacteria</taxon>
        <taxon>Pseudomonadati</taxon>
        <taxon>Pseudomonadota</taxon>
        <taxon>Gammaproteobacteria</taxon>
        <taxon>Oceanospirillales</taxon>
        <taxon>Litorivicinaceae</taxon>
        <taxon>Litorivicinus</taxon>
    </lineage>
</organism>
<comment type="subcellular location">
    <subcellularLocation>
        <location evidence="1">Membrane</location>
        <topology evidence="1">Multi-pass membrane protein</topology>
    </subcellularLocation>
</comment>
<dbReference type="SUPFAM" id="SSF52091">
    <property type="entry name" value="SpoIIaa-like"/>
    <property type="match status" value="1"/>
</dbReference>
<dbReference type="InterPro" id="IPR036513">
    <property type="entry name" value="STAS_dom_sf"/>
</dbReference>
<feature type="transmembrane region" description="Helical" evidence="5">
    <location>
        <begin position="386"/>
        <end position="417"/>
    </location>
</feature>
<dbReference type="GO" id="GO:0055085">
    <property type="term" value="P:transmembrane transport"/>
    <property type="evidence" value="ECO:0007669"/>
    <property type="project" value="InterPro"/>
</dbReference>
<accession>A0A5Q2Q8S7</accession>
<dbReference type="CDD" id="cd07042">
    <property type="entry name" value="STAS_SulP_like_sulfate_transporter"/>
    <property type="match status" value="1"/>
</dbReference>
<feature type="transmembrane region" description="Helical" evidence="5">
    <location>
        <begin position="257"/>
        <end position="281"/>
    </location>
</feature>
<dbReference type="Gene3D" id="3.30.750.24">
    <property type="entry name" value="STAS domain"/>
    <property type="match status" value="1"/>
</dbReference>
<keyword evidence="8" id="KW-1185">Reference proteome</keyword>
<dbReference type="PROSITE" id="PS50801">
    <property type="entry name" value="STAS"/>
    <property type="match status" value="1"/>
</dbReference>
<dbReference type="RefSeq" id="WP_153714652.1">
    <property type="nucleotide sequence ID" value="NZ_CP045871.1"/>
</dbReference>
<evidence type="ECO:0000256" key="3">
    <source>
        <dbReference type="ARBA" id="ARBA00022989"/>
    </source>
</evidence>
<evidence type="ECO:0000256" key="4">
    <source>
        <dbReference type="ARBA" id="ARBA00023136"/>
    </source>
</evidence>
<feature type="transmembrane region" description="Helical" evidence="5">
    <location>
        <begin position="91"/>
        <end position="112"/>
    </location>
</feature>
<evidence type="ECO:0000259" key="6">
    <source>
        <dbReference type="PROSITE" id="PS50801"/>
    </source>
</evidence>
<gene>
    <name evidence="7" type="primary">sulP</name>
    <name evidence="7" type="ORF">GH975_11475</name>
</gene>
<keyword evidence="2 5" id="KW-0812">Transmembrane</keyword>
<dbReference type="PANTHER" id="PTHR11814">
    <property type="entry name" value="SULFATE TRANSPORTER"/>
    <property type="match status" value="1"/>
</dbReference>
<feature type="transmembrane region" description="Helical" evidence="5">
    <location>
        <begin position="162"/>
        <end position="186"/>
    </location>
</feature>
<feature type="transmembrane region" description="Helical" evidence="5">
    <location>
        <begin position="293"/>
        <end position="311"/>
    </location>
</feature>
<dbReference type="GO" id="GO:0016020">
    <property type="term" value="C:membrane"/>
    <property type="evidence" value="ECO:0007669"/>
    <property type="project" value="UniProtKB-SubCell"/>
</dbReference>
<evidence type="ECO:0000256" key="5">
    <source>
        <dbReference type="SAM" id="Phobius"/>
    </source>
</evidence>
<keyword evidence="3 5" id="KW-1133">Transmembrane helix</keyword>
<dbReference type="InterPro" id="IPR002645">
    <property type="entry name" value="STAS_dom"/>
</dbReference>
<dbReference type="EMBL" id="CP045871">
    <property type="protein sequence ID" value="QGG81149.1"/>
    <property type="molecule type" value="Genomic_DNA"/>
</dbReference>
<feature type="domain" description="STAS" evidence="6">
    <location>
        <begin position="454"/>
        <end position="553"/>
    </location>
</feature>
<keyword evidence="4 5" id="KW-0472">Membrane</keyword>
<evidence type="ECO:0000313" key="7">
    <source>
        <dbReference type="EMBL" id="QGG81149.1"/>
    </source>
</evidence>
<dbReference type="NCBIfam" id="TIGR00815">
    <property type="entry name" value="sulP"/>
    <property type="match status" value="1"/>
</dbReference>
<feature type="transmembrane region" description="Helical" evidence="5">
    <location>
        <begin position="124"/>
        <end position="142"/>
    </location>
</feature>
<dbReference type="Pfam" id="PF01740">
    <property type="entry name" value="STAS"/>
    <property type="match status" value="1"/>
</dbReference>
<feature type="transmembrane region" description="Helical" evidence="5">
    <location>
        <begin position="357"/>
        <end position="380"/>
    </location>
</feature>
<feature type="transmembrane region" description="Helical" evidence="5">
    <location>
        <begin position="331"/>
        <end position="350"/>
    </location>
</feature>
<dbReference type="AlphaFoldDB" id="A0A5Q2Q8S7"/>
<evidence type="ECO:0000256" key="2">
    <source>
        <dbReference type="ARBA" id="ARBA00022692"/>
    </source>
</evidence>
<evidence type="ECO:0000313" key="8">
    <source>
        <dbReference type="Proteomes" id="UP000388235"/>
    </source>
</evidence>
<proteinExistence type="predicted"/>
<feature type="transmembrane region" description="Helical" evidence="5">
    <location>
        <begin position="65"/>
        <end position="85"/>
    </location>
</feature>
<evidence type="ECO:0000256" key="1">
    <source>
        <dbReference type="ARBA" id="ARBA00004141"/>
    </source>
</evidence>
<dbReference type="Proteomes" id="UP000388235">
    <property type="component" value="Chromosome"/>
</dbReference>
<protein>
    <submittedName>
        <fullName evidence="7">Sulfate permease</fullName>
    </submittedName>
</protein>
<dbReference type="Pfam" id="PF00916">
    <property type="entry name" value="Sulfate_transp"/>
    <property type="match status" value="1"/>
</dbReference>
<dbReference type="InterPro" id="IPR011547">
    <property type="entry name" value="SLC26A/SulP_dom"/>
</dbReference>
<dbReference type="InterPro" id="IPR001902">
    <property type="entry name" value="SLC26A/SulP_fam"/>
</dbReference>
<feature type="transmembrane region" description="Helical" evidence="5">
    <location>
        <begin position="42"/>
        <end position="58"/>
    </location>
</feature>
<name>A0A5Q2Q8S7_9GAMM</name>
<dbReference type="OrthoDB" id="9769739at2"/>